<dbReference type="EMBL" id="HBUF01137538">
    <property type="protein sequence ID" value="CAG6645581.1"/>
    <property type="molecule type" value="Transcribed_RNA"/>
</dbReference>
<evidence type="ECO:0000313" key="3">
    <source>
        <dbReference type="EMBL" id="CAG6645581.1"/>
    </source>
</evidence>
<evidence type="ECO:0000256" key="1">
    <source>
        <dbReference type="SAM" id="MobiDB-lite"/>
    </source>
</evidence>
<evidence type="ECO:0000256" key="2">
    <source>
        <dbReference type="SAM" id="SignalP"/>
    </source>
</evidence>
<protein>
    <submittedName>
        <fullName evidence="3">Uncharacterized protein</fullName>
    </submittedName>
</protein>
<reference evidence="3" key="1">
    <citation type="submission" date="2021-05" db="EMBL/GenBank/DDBJ databases">
        <authorList>
            <person name="Alioto T."/>
            <person name="Alioto T."/>
            <person name="Gomez Garrido J."/>
        </authorList>
    </citation>
    <scope>NUCLEOTIDE SEQUENCE</scope>
</reference>
<sequence length="192" mass="21920">MEVQWVIMTLWVIIIMWKTRFAHPEVRGAERRRPRFTTKPPRPPPLRHIPITRHRAPSLTTTITMIRRPHISVKRRRSPITTIIKRPNPSITVLMIALKLPTRMLMSTGPRIPTIPRTRALKILTIAPAAKALGFPITILTKTARLPITNLTKTARLPITILTKTPKIPITTRTKDRQIPITIVPIVLPDTI</sequence>
<feature type="region of interest" description="Disordered" evidence="1">
    <location>
        <begin position="27"/>
        <end position="48"/>
    </location>
</feature>
<feature type="signal peptide" evidence="2">
    <location>
        <begin position="1"/>
        <end position="22"/>
    </location>
</feature>
<organism evidence="3">
    <name type="scientific">Cacopsylla melanoneura</name>
    <dbReference type="NCBI Taxonomy" id="428564"/>
    <lineage>
        <taxon>Eukaryota</taxon>
        <taxon>Metazoa</taxon>
        <taxon>Ecdysozoa</taxon>
        <taxon>Arthropoda</taxon>
        <taxon>Hexapoda</taxon>
        <taxon>Insecta</taxon>
        <taxon>Pterygota</taxon>
        <taxon>Neoptera</taxon>
        <taxon>Paraneoptera</taxon>
        <taxon>Hemiptera</taxon>
        <taxon>Sternorrhyncha</taxon>
        <taxon>Psylloidea</taxon>
        <taxon>Psyllidae</taxon>
        <taxon>Psyllinae</taxon>
        <taxon>Cacopsylla</taxon>
    </lineage>
</organism>
<proteinExistence type="predicted"/>
<accession>A0A8D8RA77</accession>
<dbReference type="AlphaFoldDB" id="A0A8D8RA77"/>
<feature type="chain" id="PRO_5034284463" evidence="2">
    <location>
        <begin position="23"/>
        <end position="192"/>
    </location>
</feature>
<keyword evidence="2" id="KW-0732">Signal</keyword>
<name>A0A8D8RA77_9HEMI</name>